<keyword evidence="2" id="KW-1185">Reference proteome</keyword>
<accession>A0A926D5S7</accession>
<evidence type="ECO:0000313" key="1">
    <source>
        <dbReference type="EMBL" id="MBC8531761.1"/>
    </source>
</evidence>
<evidence type="ECO:0000313" key="2">
    <source>
        <dbReference type="Proteomes" id="UP000623172"/>
    </source>
</evidence>
<dbReference type="EMBL" id="JACRSR010000003">
    <property type="protein sequence ID" value="MBC8531761.1"/>
    <property type="molecule type" value="Genomic_DNA"/>
</dbReference>
<dbReference type="RefSeq" id="WP_249316381.1">
    <property type="nucleotide sequence ID" value="NZ_JACRSR010000003.1"/>
</dbReference>
<comment type="caution">
    <text evidence="1">The sequence shown here is derived from an EMBL/GenBank/DDBJ whole genome shotgun (WGS) entry which is preliminary data.</text>
</comment>
<dbReference type="Pfam" id="PF04255">
    <property type="entry name" value="DUF433"/>
    <property type="match status" value="1"/>
</dbReference>
<name>A0A926D5S7_9FIRM</name>
<dbReference type="AlphaFoldDB" id="A0A926D5S7"/>
<dbReference type="InterPro" id="IPR007367">
    <property type="entry name" value="DUF433"/>
</dbReference>
<reference evidence="1" key="1">
    <citation type="submission" date="2020-08" db="EMBL/GenBank/DDBJ databases">
        <title>Genome public.</title>
        <authorList>
            <person name="Liu C."/>
            <person name="Sun Q."/>
        </authorList>
    </citation>
    <scope>NUCLEOTIDE SEQUENCE</scope>
    <source>
        <strain evidence="1">NSJ-53</strain>
    </source>
</reference>
<proteinExistence type="predicted"/>
<sequence length="50" mass="5623">MTAMVRIACRVIERRVMAGESWETVIADYPRLTAEQVEEIQAELEGGGEQ</sequence>
<gene>
    <name evidence="1" type="ORF">H8696_07855</name>
</gene>
<organism evidence="1 2">
    <name type="scientific">Gehongia tenuis</name>
    <dbReference type="NCBI Taxonomy" id="2763655"/>
    <lineage>
        <taxon>Bacteria</taxon>
        <taxon>Bacillati</taxon>
        <taxon>Bacillota</taxon>
        <taxon>Clostridia</taxon>
        <taxon>Christensenellales</taxon>
        <taxon>Christensenellaceae</taxon>
        <taxon>Gehongia</taxon>
    </lineage>
</organism>
<protein>
    <submittedName>
        <fullName evidence="1">DUF433 domain-containing protein</fullName>
    </submittedName>
</protein>
<dbReference type="Proteomes" id="UP000623172">
    <property type="component" value="Unassembled WGS sequence"/>
</dbReference>